<dbReference type="NCBIfam" id="TIGR04073">
    <property type="entry name" value="exo_TIGR04073"/>
    <property type="match status" value="1"/>
</dbReference>
<feature type="signal peptide" evidence="1">
    <location>
        <begin position="1"/>
        <end position="27"/>
    </location>
</feature>
<feature type="chain" id="PRO_5046916766" evidence="1">
    <location>
        <begin position="28"/>
        <end position="126"/>
    </location>
</feature>
<accession>A0ABX7Q4P1</accession>
<protein>
    <submittedName>
        <fullName evidence="2">Exosortase system-associated protein, TIGR04073 family</fullName>
    </submittedName>
</protein>
<dbReference type="Proteomes" id="UP000663651">
    <property type="component" value="Chromosome"/>
</dbReference>
<dbReference type="InterPro" id="IPR023824">
    <property type="entry name" value="CHP04073_exosortase-affil"/>
</dbReference>
<evidence type="ECO:0000313" key="2">
    <source>
        <dbReference type="EMBL" id="QSV46421.1"/>
    </source>
</evidence>
<dbReference type="RefSeq" id="WP_207164202.1">
    <property type="nucleotide sequence ID" value="NZ_CP071382.1"/>
</dbReference>
<dbReference type="EMBL" id="CP071382">
    <property type="protein sequence ID" value="QSV46421.1"/>
    <property type="molecule type" value="Genomic_DNA"/>
</dbReference>
<keyword evidence="1" id="KW-0732">Signal</keyword>
<reference evidence="2 3" key="1">
    <citation type="submission" date="2021-03" db="EMBL/GenBank/DDBJ databases">
        <title>Geobacter metallireducens gen. nov. sp. nov., a microorganism capable of coupling the complete oxidation of organic compounds to the reduction of iron and other metals.</title>
        <authorList>
            <person name="Li Y."/>
        </authorList>
    </citation>
    <scope>NUCLEOTIDE SEQUENCE [LARGE SCALE GENOMIC DNA]</scope>
    <source>
        <strain evidence="2 3">Jerry-YX</strain>
    </source>
</reference>
<gene>
    <name evidence="2" type="ORF">JZM60_03845</name>
</gene>
<evidence type="ECO:0000256" key="1">
    <source>
        <dbReference type="SAM" id="SignalP"/>
    </source>
</evidence>
<organism evidence="2 3">
    <name type="scientific">Geobacter benzoatilyticus</name>
    <dbReference type="NCBI Taxonomy" id="2815309"/>
    <lineage>
        <taxon>Bacteria</taxon>
        <taxon>Pseudomonadati</taxon>
        <taxon>Thermodesulfobacteriota</taxon>
        <taxon>Desulfuromonadia</taxon>
        <taxon>Geobacterales</taxon>
        <taxon>Geobacteraceae</taxon>
        <taxon>Geobacter</taxon>
    </lineage>
</organism>
<keyword evidence="3" id="KW-1185">Reference proteome</keyword>
<proteinExistence type="predicted"/>
<sequence length="126" mass="13528">MKKAVQICAVTVCAVLLFFGSHRQANASTTSSIDDSSAQEVVDGMANKFARGVANTATGWLELPKQVYVTWQEDGPAKGVLIGPLKGVGMTIVRTLAGVGEAATFFVAWPGFFDPYVDPPYVWEKE</sequence>
<evidence type="ECO:0000313" key="3">
    <source>
        <dbReference type="Proteomes" id="UP000663651"/>
    </source>
</evidence>
<name>A0ABX7Q4P1_9BACT</name>